<dbReference type="OrthoDB" id="9803968at2"/>
<dbReference type="PROSITE" id="PS00455">
    <property type="entry name" value="AMP_BINDING"/>
    <property type="match status" value="1"/>
</dbReference>
<reference evidence="8 9" key="1">
    <citation type="submission" date="2019-03" db="EMBL/GenBank/DDBJ databases">
        <title>Genomic Encyclopedia of Type Strains, Phase IV (KMG-IV): sequencing the most valuable type-strain genomes for metagenomic binning, comparative biology and taxonomic classification.</title>
        <authorList>
            <person name="Goeker M."/>
        </authorList>
    </citation>
    <scope>NUCLEOTIDE SEQUENCE [LARGE SCALE GENOMIC DNA]</scope>
    <source>
        <strain evidence="8 9">DSM 25488</strain>
    </source>
</reference>
<evidence type="ECO:0000256" key="4">
    <source>
        <dbReference type="ARBA" id="ARBA00022840"/>
    </source>
</evidence>
<dbReference type="Pfam" id="PF00501">
    <property type="entry name" value="AMP-binding"/>
    <property type="match status" value="1"/>
</dbReference>
<keyword evidence="3" id="KW-0547">Nucleotide-binding</keyword>
<dbReference type="InterPro" id="IPR045851">
    <property type="entry name" value="AMP-bd_C_sf"/>
</dbReference>
<keyword evidence="2" id="KW-0436">Ligase</keyword>
<proteinExistence type="inferred from homology"/>
<keyword evidence="4" id="KW-0067">ATP-binding</keyword>
<dbReference type="CDD" id="cd05943">
    <property type="entry name" value="AACS"/>
    <property type="match status" value="1"/>
</dbReference>
<dbReference type="InterPro" id="IPR000873">
    <property type="entry name" value="AMP-dep_synth/lig_dom"/>
</dbReference>
<keyword evidence="9" id="KW-1185">Reference proteome</keyword>
<name>A0A4R6XY03_9GAMM</name>
<evidence type="ECO:0000313" key="8">
    <source>
        <dbReference type="EMBL" id="TDR22593.1"/>
    </source>
</evidence>
<dbReference type="GO" id="GO:0005524">
    <property type="term" value="F:ATP binding"/>
    <property type="evidence" value="ECO:0007669"/>
    <property type="project" value="UniProtKB-KW"/>
</dbReference>
<dbReference type="NCBIfam" id="NF002937">
    <property type="entry name" value="PRK03584.1"/>
    <property type="match status" value="1"/>
</dbReference>
<evidence type="ECO:0000256" key="2">
    <source>
        <dbReference type="ARBA" id="ARBA00022598"/>
    </source>
</evidence>
<dbReference type="Gene3D" id="3.40.50.12780">
    <property type="entry name" value="N-terminal domain of ligase-like"/>
    <property type="match status" value="1"/>
</dbReference>
<gene>
    <name evidence="8" type="ORF">C8D91_1085</name>
</gene>
<evidence type="ECO:0000259" key="6">
    <source>
        <dbReference type="Pfam" id="PF13193"/>
    </source>
</evidence>
<dbReference type="PANTHER" id="PTHR42921:SF1">
    <property type="entry name" value="ACETOACETYL-COA SYNTHETASE"/>
    <property type="match status" value="1"/>
</dbReference>
<evidence type="ECO:0000313" key="9">
    <source>
        <dbReference type="Proteomes" id="UP000295724"/>
    </source>
</evidence>
<dbReference type="GO" id="GO:0006629">
    <property type="term" value="P:lipid metabolic process"/>
    <property type="evidence" value="ECO:0007669"/>
    <property type="project" value="InterPro"/>
</dbReference>
<dbReference type="Pfam" id="PF13193">
    <property type="entry name" value="AMP-binding_C"/>
    <property type="match status" value="1"/>
</dbReference>
<comment type="caution">
    <text evidence="8">The sequence shown here is derived from an EMBL/GenBank/DDBJ whole genome shotgun (WGS) entry which is preliminary data.</text>
</comment>
<dbReference type="GO" id="GO:0030729">
    <property type="term" value="F:acetoacetate-CoA ligase activity"/>
    <property type="evidence" value="ECO:0007669"/>
    <property type="project" value="InterPro"/>
</dbReference>
<evidence type="ECO:0000256" key="1">
    <source>
        <dbReference type="ARBA" id="ARBA00006432"/>
    </source>
</evidence>
<dbReference type="AlphaFoldDB" id="A0A4R6XY03"/>
<feature type="domain" description="AMP-binding enzyme C-terminal" evidence="6">
    <location>
        <begin position="542"/>
        <end position="612"/>
    </location>
</feature>
<dbReference type="InterPro" id="IPR042099">
    <property type="entry name" value="ANL_N_sf"/>
</dbReference>
<organism evidence="8 9">
    <name type="scientific">Marinicella litoralis</name>
    <dbReference type="NCBI Taxonomy" id="644220"/>
    <lineage>
        <taxon>Bacteria</taxon>
        <taxon>Pseudomonadati</taxon>
        <taxon>Pseudomonadota</taxon>
        <taxon>Gammaproteobacteria</taxon>
        <taxon>Lysobacterales</taxon>
        <taxon>Marinicellaceae</taxon>
        <taxon>Marinicella</taxon>
    </lineage>
</organism>
<dbReference type="InterPro" id="IPR032387">
    <property type="entry name" value="ACAS_N"/>
</dbReference>
<dbReference type="EMBL" id="SNZB01000002">
    <property type="protein sequence ID" value="TDR22593.1"/>
    <property type="molecule type" value="Genomic_DNA"/>
</dbReference>
<dbReference type="Pfam" id="PF16177">
    <property type="entry name" value="ACAS_N"/>
    <property type="match status" value="1"/>
</dbReference>
<evidence type="ECO:0000256" key="3">
    <source>
        <dbReference type="ARBA" id="ARBA00022741"/>
    </source>
</evidence>
<evidence type="ECO:0000259" key="7">
    <source>
        <dbReference type="Pfam" id="PF16177"/>
    </source>
</evidence>
<feature type="domain" description="Acetyl-coenzyme A synthetase N-terminal" evidence="7">
    <location>
        <begin position="37"/>
        <end position="93"/>
    </location>
</feature>
<dbReference type="InterPro" id="IPR005914">
    <property type="entry name" value="Acac_CoA_synth"/>
</dbReference>
<dbReference type="NCBIfam" id="TIGR01217">
    <property type="entry name" value="ac_ac_CoA_syn"/>
    <property type="match status" value="1"/>
</dbReference>
<dbReference type="PANTHER" id="PTHR42921">
    <property type="entry name" value="ACETOACETYL-COA SYNTHETASE"/>
    <property type="match status" value="1"/>
</dbReference>
<protein>
    <submittedName>
        <fullName evidence="8">Acetoacetyl-CoA synthetase</fullName>
    </submittedName>
</protein>
<accession>A0A4R6XY03</accession>
<dbReference type="InterPro" id="IPR020845">
    <property type="entry name" value="AMP-binding_CS"/>
</dbReference>
<dbReference type="Proteomes" id="UP000295724">
    <property type="component" value="Unassembled WGS sequence"/>
</dbReference>
<comment type="similarity">
    <text evidence="1">Belongs to the ATP-dependent AMP-binding enzyme family.</text>
</comment>
<dbReference type="Gene3D" id="3.30.300.30">
    <property type="match status" value="1"/>
</dbReference>
<dbReference type="SUPFAM" id="SSF56801">
    <property type="entry name" value="Acetyl-CoA synthetase-like"/>
    <property type="match status" value="1"/>
</dbReference>
<evidence type="ECO:0000259" key="5">
    <source>
        <dbReference type="Pfam" id="PF00501"/>
    </source>
</evidence>
<feature type="domain" description="AMP-dependent synthetase/ligase" evidence="5">
    <location>
        <begin position="99"/>
        <end position="468"/>
    </location>
</feature>
<sequence>MSDRILWQPSEAMLASSQLTQFTDMLNKQHDLNLSDYAELHDYSITHRAEFWRAVIDFCGVIYHAEADTDLIDEGHMIDAQWFKGMTLNFAENLLKHQGTDDAIIFESESGAVKRLSFDQLTSQVSQVQQKLRECKVGVGDRVAGFLPNLAETIVVMLATTSLGAVWSSTSPDFGINGVVDRFGQIEPKVLFSVDGYEYNGKTHDCLAKVEQIAARIDSIEQTVIINFTGEANKLPAGCIDYDQWLVGTDATATIVYTPVPFDHPLYILYSSGTTGKPKCIVHRTGGILLQHLKELMLHANVAEGKRLFYFTTCGWMMWNWMTSTLATGASLVLFDGSPFYPDGNRLFDLVDQHDITHFGTSAKWISAVEKAGIKPIETHQLDQLETIFSTGSPLMPESFDFVYQQVKADVCLSSISGGTDICSCFALGNSNLPVYSGQLQCTGLGMAVKILDDKQQSIIGAPGELACDRAFPSMPVYFWQDPNNEKYKSAYFDKYDNIWCHSDRAEITEQGGMVIYGRSDTTLNPGGVRIGTAEIYRQVESLNEITESIVVGQEWEEDTRVILFVVMQPGHQLDDALRLKICQTIRANTTPRHVPAKIIAVDAIPKTISGKIVEIAVRDVIHGKTVANTDALANPEALDLFKNLAELQQQ</sequence>
<dbReference type="InterPro" id="IPR025110">
    <property type="entry name" value="AMP-bd_C"/>
</dbReference>
<dbReference type="RefSeq" id="WP_099019223.1">
    <property type="nucleotide sequence ID" value="NZ_NIHB01000002.1"/>
</dbReference>